<organism evidence="1 2">
    <name type="scientific">Trapa incisa</name>
    <dbReference type="NCBI Taxonomy" id="236973"/>
    <lineage>
        <taxon>Eukaryota</taxon>
        <taxon>Viridiplantae</taxon>
        <taxon>Streptophyta</taxon>
        <taxon>Embryophyta</taxon>
        <taxon>Tracheophyta</taxon>
        <taxon>Spermatophyta</taxon>
        <taxon>Magnoliopsida</taxon>
        <taxon>eudicotyledons</taxon>
        <taxon>Gunneridae</taxon>
        <taxon>Pentapetalae</taxon>
        <taxon>rosids</taxon>
        <taxon>malvids</taxon>
        <taxon>Myrtales</taxon>
        <taxon>Lythraceae</taxon>
        <taxon>Trapa</taxon>
    </lineage>
</organism>
<dbReference type="Proteomes" id="UP001345219">
    <property type="component" value="Chromosome 14"/>
</dbReference>
<gene>
    <name evidence="1" type="ORF">SAY87_018532</name>
</gene>
<comment type="caution">
    <text evidence="1">The sequence shown here is derived from an EMBL/GenBank/DDBJ whole genome shotgun (WGS) entry which is preliminary data.</text>
</comment>
<protein>
    <submittedName>
        <fullName evidence="1">Uncharacterized protein</fullName>
    </submittedName>
</protein>
<accession>A0AAN7LAZ3</accession>
<proteinExistence type="predicted"/>
<sequence>MESGSNDFTKFNSALRRGYSTQGRGCPLHRTNSRGPKLVICSYYKDVGVYMEAGVCLAWNTLKQPSEVEEEMLATLGQSYTLMELLLVKS</sequence>
<evidence type="ECO:0000313" key="1">
    <source>
        <dbReference type="EMBL" id="KAK4778345.1"/>
    </source>
</evidence>
<reference evidence="1 2" key="1">
    <citation type="journal article" date="2023" name="Hortic Res">
        <title>Pangenome of water caltrop reveals structural variations and asymmetric subgenome divergence after allopolyploidization.</title>
        <authorList>
            <person name="Zhang X."/>
            <person name="Chen Y."/>
            <person name="Wang L."/>
            <person name="Yuan Y."/>
            <person name="Fang M."/>
            <person name="Shi L."/>
            <person name="Lu R."/>
            <person name="Comes H.P."/>
            <person name="Ma Y."/>
            <person name="Chen Y."/>
            <person name="Huang G."/>
            <person name="Zhou Y."/>
            <person name="Zheng Z."/>
            <person name="Qiu Y."/>
        </authorList>
    </citation>
    <scope>NUCLEOTIDE SEQUENCE [LARGE SCALE GENOMIC DNA]</scope>
    <source>
        <tissue evidence="1">Roots</tissue>
    </source>
</reference>
<name>A0AAN7LAZ3_9MYRT</name>
<keyword evidence="2" id="KW-1185">Reference proteome</keyword>
<dbReference type="AlphaFoldDB" id="A0AAN7LAZ3"/>
<dbReference type="EMBL" id="JAXIOK010000002">
    <property type="protein sequence ID" value="KAK4778345.1"/>
    <property type="molecule type" value="Genomic_DNA"/>
</dbReference>
<evidence type="ECO:0000313" key="2">
    <source>
        <dbReference type="Proteomes" id="UP001345219"/>
    </source>
</evidence>